<dbReference type="AlphaFoldDB" id="A0A7J5D205"/>
<evidence type="ECO:0000313" key="1">
    <source>
        <dbReference type="EMBL" id="KAB1977278.1"/>
    </source>
</evidence>
<reference evidence="1 2" key="1">
    <citation type="submission" date="2019-09" db="EMBL/GenBank/DDBJ databases">
        <title>Isolation and identification of active actinomycetes.</title>
        <authorList>
            <person name="Yu Z."/>
            <person name="Han C."/>
            <person name="Yu B."/>
        </authorList>
    </citation>
    <scope>NUCLEOTIDE SEQUENCE [LARGE SCALE GENOMIC DNA]</scope>
    <source>
        <strain evidence="1 2">NEAU-H2</strain>
    </source>
</reference>
<evidence type="ECO:0000313" key="2">
    <source>
        <dbReference type="Proteomes" id="UP000442990"/>
    </source>
</evidence>
<protein>
    <submittedName>
        <fullName evidence="1">Uncharacterized protein</fullName>
    </submittedName>
</protein>
<proteinExistence type="predicted"/>
<name>A0A7J5D205_9ACTN</name>
<dbReference type="Proteomes" id="UP000442990">
    <property type="component" value="Unassembled WGS sequence"/>
</dbReference>
<dbReference type="EMBL" id="WBKG01000064">
    <property type="protein sequence ID" value="KAB1977278.1"/>
    <property type="molecule type" value="Genomic_DNA"/>
</dbReference>
<gene>
    <name evidence="1" type="ORF">F8144_42425</name>
</gene>
<organism evidence="1 2">
    <name type="scientific">Streptomyces triticiradicis</name>
    <dbReference type="NCBI Taxonomy" id="2651189"/>
    <lineage>
        <taxon>Bacteria</taxon>
        <taxon>Bacillati</taxon>
        <taxon>Actinomycetota</taxon>
        <taxon>Actinomycetes</taxon>
        <taxon>Kitasatosporales</taxon>
        <taxon>Streptomycetaceae</taxon>
        <taxon>Streptomyces</taxon>
    </lineage>
</organism>
<accession>A0A7J5D205</accession>
<comment type="caution">
    <text evidence="1">The sequence shown here is derived from an EMBL/GenBank/DDBJ whole genome shotgun (WGS) entry which is preliminary data.</text>
</comment>
<sequence length="192" mass="21158">MTGEADKAPPNDYRLIVPNDWFRIPLEPDQWKRSVRALIDNALRGQDDAVVIKRKLTKELNARAEDAYRNGGVELYISTTSIGPVPLSASLLVTVIPPDEDLGLTVTGKQRAQEIDEVLLPFAGPAIRRRTRVIPADDDSHGNRLPVTTVDYAVMIPMTTASLLLTFSTSLDPFAEAMVDLFEAIANSLSWT</sequence>
<keyword evidence="2" id="KW-1185">Reference proteome</keyword>